<evidence type="ECO:0000256" key="3">
    <source>
        <dbReference type="ARBA" id="ARBA00022737"/>
    </source>
</evidence>
<dbReference type="InterPro" id="IPR036236">
    <property type="entry name" value="Znf_C2H2_sf"/>
</dbReference>
<reference evidence="13" key="2">
    <citation type="submission" date="2025-09" db="UniProtKB">
        <authorList>
            <consortium name="Ensembl"/>
        </authorList>
    </citation>
    <scope>IDENTIFICATION</scope>
</reference>
<dbReference type="Gene3D" id="3.30.160.60">
    <property type="entry name" value="Classic Zinc Finger"/>
    <property type="match status" value="5"/>
</dbReference>
<dbReference type="FunFam" id="3.30.160.60:FF:000145">
    <property type="entry name" value="Zinc finger protein 574"/>
    <property type="match status" value="1"/>
</dbReference>
<evidence type="ECO:0000256" key="9">
    <source>
        <dbReference type="ARBA" id="ARBA00023242"/>
    </source>
</evidence>
<keyword evidence="7" id="KW-0238">DNA-binding</keyword>
<keyword evidence="14" id="KW-1185">Reference proteome</keyword>
<dbReference type="SMART" id="SM00355">
    <property type="entry name" value="ZnF_C2H2"/>
    <property type="match status" value="5"/>
</dbReference>
<dbReference type="Pfam" id="PF00096">
    <property type="entry name" value="zf-C2H2"/>
    <property type="match status" value="2"/>
</dbReference>
<proteinExistence type="predicted"/>
<dbReference type="PANTHER" id="PTHR14196:SF12">
    <property type="entry name" value="ZINC FINGER PROTEIN 208-LIKE"/>
    <property type="match status" value="1"/>
</dbReference>
<dbReference type="PROSITE" id="PS50157">
    <property type="entry name" value="ZINC_FINGER_C2H2_2"/>
    <property type="match status" value="5"/>
</dbReference>
<evidence type="ECO:0000256" key="6">
    <source>
        <dbReference type="ARBA" id="ARBA00023015"/>
    </source>
</evidence>
<dbReference type="PROSITE" id="PS00028">
    <property type="entry name" value="ZINC_FINGER_C2H2_1"/>
    <property type="match status" value="4"/>
</dbReference>
<feature type="compositionally biased region" description="Basic and acidic residues" evidence="11">
    <location>
        <begin position="45"/>
        <end position="54"/>
    </location>
</feature>
<dbReference type="AlphaFoldDB" id="A0A8C6SET7"/>
<dbReference type="PANTHER" id="PTHR14196">
    <property type="entry name" value="ODD-SKIPPED - RELATED"/>
    <property type="match status" value="1"/>
</dbReference>
<evidence type="ECO:0000313" key="13">
    <source>
        <dbReference type="Ensembl" id="ENSNMLP00000002876.1"/>
    </source>
</evidence>
<evidence type="ECO:0000256" key="2">
    <source>
        <dbReference type="ARBA" id="ARBA00022723"/>
    </source>
</evidence>
<feature type="compositionally biased region" description="Basic and acidic residues" evidence="11">
    <location>
        <begin position="64"/>
        <end position="73"/>
    </location>
</feature>
<protein>
    <recommendedName>
        <fullName evidence="12">C2H2-type domain-containing protein</fullName>
    </recommendedName>
</protein>
<dbReference type="GO" id="GO:0008270">
    <property type="term" value="F:zinc ion binding"/>
    <property type="evidence" value="ECO:0007669"/>
    <property type="project" value="UniProtKB-KW"/>
</dbReference>
<feature type="domain" description="C2H2-type" evidence="12">
    <location>
        <begin position="222"/>
        <end position="249"/>
    </location>
</feature>
<feature type="domain" description="C2H2-type" evidence="12">
    <location>
        <begin position="72"/>
        <end position="99"/>
    </location>
</feature>
<evidence type="ECO:0000256" key="7">
    <source>
        <dbReference type="ARBA" id="ARBA00023125"/>
    </source>
</evidence>
<evidence type="ECO:0000313" key="14">
    <source>
        <dbReference type="Proteomes" id="UP000694523"/>
    </source>
</evidence>
<organism evidence="13 14">
    <name type="scientific">Neogobius melanostomus</name>
    <name type="common">round goby</name>
    <dbReference type="NCBI Taxonomy" id="47308"/>
    <lineage>
        <taxon>Eukaryota</taxon>
        <taxon>Metazoa</taxon>
        <taxon>Chordata</taxon>
        <taxon>Craniata</taxon>
        <taxon>Vertebrata</taxon>
        <taxon>Euteleostomi</taxon>
        <taxon>Actinopterygii</taxon>
        <taxon>Neopterygii</taxon>
        <taxon>Teleostei</taxon>
        <taxon>Neoteleostei</taxon>
        <taxon>Acanthomorphata</taxon>
        <taxon>Gobiaria</taxon>
        <taxon>Gobiiformes</taxon>
        <taxon>Gobioidei</taxon>
        <taxon>Gobiidae</taxon>
        <taxon>Benthophilinae</taxon>
        <taxon>Neogobiini</taxon>
        <taxon>Neogobius</taxon>
    </lineage>
</organism>
<dbReference type="SUPFAM" id="SSF57667">
    <property type="entry name" value="beta-beta-alpha zinc fingers"/>
    <property type="match status" value="3"/>
</dbReference>
<keyword evidence="8" id="KW-0804">Transcription</keyword>
<dbReference type="GO" id="GO:0005634">
    <property type="term" value="C:nucleus"/>
    <property type="evidence" value="ECO:0007669"/>
    <property type="project" value="UniProtKB-SubCell"/>
</dbReference>
<feature type="compositionally biased region" description="Polar residues" evidence="11">
    <location>
        <begin position="22"/>
        <end position="44"/>
    </location>
</feature>
<dbReference type="FunFam" id="3.30.160.60:FF:001450">
    <property type="entry name" value="zinc finger protein 774"/>
    <property type="match status" value="1"/>
</dbReference>
<keyword evidence="2" id="KW-0479">Metal-binding</keyword>
<keyword evidence="9" id="KW-0539">Nucleus</keyword>
<dbReference type="InterPro" id="IPR050717">
    <property type="entry name" value="C2H2-ZF_Transcription_Reg"/>
</dbReference>
<evidence type="ECO:0000256" key="11">
    <source>
        <dbReference type="SAM" id="MobiDB-lite"/>
    </source>
</evidence>
<feature type="domain" description="C2H2-type" evidence="12">
    <location>
        <begin position="250"/>
        <end position="277"/>
    </location>
</feature>
<dbReference type="InterPro" id="IPR013087">
    <property type="entry name" value="Znf_C2H2_type"/>
</dbReference>
<feature type="domain" description="C2H2-type" evidence="12">
    <location>
        <begin position="100"/>
        <end position="127"/>
    </location>
</feature>
<accession>A0A8C6SET7</accession>
<dbReference type="GO" id="GO:0000977">
    <property type="term" value="F:RNA polymerase II transcription regulatory region sequence-specific DNA binding"/>
    <property type="evidence" value="ECO:0007669"/>
    <property type="project" value="TreeGrafter"/>
</dbReference>
<dbReference type="GO" id="GO:0000981">
    <property type="term" value="F:DNA-binding transcription factor activity, RNA polymerase II-specific"/>
    <property type="evidence" value="ECO:0007669"/>
    <property type="project" value="TreeGrafter"/>
</dbReference>
<feature type="domain" description="C2H2-type" evidence="12">
    <location>
        <begin position="128"/>
        <end position="155"/>
    </location>
</feature>
<dbReference type="FunFam" id="3.30.160.60:FF:000100">
    <property type="entry name" value="Zinc finger 45-like"/>
    <property type="match status" value="1"/>
</dbReference>
<evidence type="ECO:0000256" key="4">
    <source>
        <dbReference type="ARBA" id="ARBA00022771"/>
    </source>
</evidence>
<comment type="subcellular location">
    <subcellularLocation>
        <location evidence="1">Nucleus</location>
    </subcellularLocation>
</comment>
<keyword evidence="6" id="KW-0805">Transcription regulation</keyword>
<dbReference type="FunFam" id="3.30.160.60:FF:000030">
    <property type="entry name" value="Zinc finger protein 628"/>
    <property type="match status" value="1"/>
</dbReference>
<keyword evidence="3" id="KW-0677">Repeat</keyword>
<feature type="compositionally biased region" description="Basic residues" evidence="11">
    <location>
        <begin position="12"/>
        <end position="21"/>
    </location>
</feature>
<feature type="region of interest" description="Disordered" evidence="11">
    <location>
        <begin position="1"/>
        <end position="73"/>
    </location>
</feature>
<evidence type="ECO:0000256" key="8">
    <source>
        <dbReference type="ARBA" id="ARBA00023163"/>
    </source>
</evidence>
<dbReference type="Proteomes" id="UP000694523">
    <property type="component" value="Unplaced"/>
</dbReference>
<dbReference type="FunFam" id="3.30.160.60:FF:002343">
    <property type="entry name" value="Zinc finger protein 33A"/>
    <property type="match status" value="1"/>
</dbReference>
<evidence type="ECO:0000259" key="12">
    <source>
        <dbReference type="PROSITE" id="PS50157"/>
    </source>
</evidence>
<dbReference type="Pfam" id="PF13465">
    <property type="entry name" value="zf-H2C2_2"/>
    <property type="match status" value="1"/>
</dbReference>
<evidence type="ECO:0000256" key="1">
    <source>
        <dbReference type="ARBA" id="ARBA00004123"/>
    </source>
</evidence>
<keyword evidence="5" id="KW-0862">Zinc</keyword>
<evidence type="ECO:0000256" key="5">
    <source>
        <dbReference type="ARBA" id="ARBA00022833"/>
    </source>
</evidence>
<reference evidence="13" key="1">
    <citation type="submission" date="2025-08" db="UniProtKB">
        <authorList>
            <consortium name="Ensembl"/>
        </authorList>
    </citation>
    <scope>IDENTIFICATION</scope>
</reference>
<evidence type="ECO:0000256" key="10">
    <source>
        <dbReference type="PROSITE-ProRule" id="PRU00042"/>
    </source>
</evidence>
<dbReference type="Ensembl" id="ENSNMLT00000003313.1">
    <property type="protein sequence ID" value="ENSNMLP00000002876.1"/>
    <property type="gene ID" value="ENSNMLG00000002098.1"/>
</dbReference>
<sequence>MHRSGTVDFRIHKSKSGRRQSTKNIVKANNESTGNEMTRGQSKPSSDDPKDGHGKNMLRHKARQKQDKGEKPVCSECGKSFAKKSNLKVHMRIHTGHYPFSCSVCSQEFIEDRTLQRHMRSHTGERPFSCSECGKDFKQMAHYSSHLRIHSGEKPFSCPVCKREINIFGRSSVNFCRMSMSLFRCKHSQSLTRFGNVFMRSGEQHKSPSVDPKEKGHTKKTFRCADCGASFTFLSNLHRHMKLHAGKKPFSCTVCERNFSRKDCLSSHVFIMCRKNTE</sequence>
<name>A0A8C6SET7_9GOBI</name>
<keyword evidence="4 10" id="KW-0863">Zinc-finger</keyword>